<dbReference type="Gene3D" id="1.20.1070.10">
    <property type="entry name" value="Rhodopsin 7-helix transmembrane proteins"/>
    <property type="match status" value="1"/>
</dbReference>
<feature type="transmembrane region" description="Helical" evidence="6">
    <location>
        <begin position="162"/>
        <end position="187"/>
    </location>
</feature>
<evidence type="ECO:0000313" key="9">
    <source>
        <dbReference type="EMBL" id="GES81867.1"/>
    </source>
</evidence>
<feature type="transmembrane region" description="Helical" evidence="6">
    <location>
        <begin position="199"/>
        <end position="216"/>
    </location>
</feature>
<feature type="compositionally biased region" description="Low complexity" evidence="5">
    <location>
        <begin position="570"/>
        <end position="588"/>
    </location>
</feature>
<dbReference type="AlphaFoldDB" id="A0A2Z6RBN9"/>
<evidence type="ECO:0000256" key="1">
    <source>
        <dbReference type="ARBA" id="ARBA00004141"/>
    </source>
</evidence>
<name>A0A2Z6RBN9_9GLOM</name>
<dbReference type="Proteomes" id="UP000247702">
    <property type="component" value="Unassembled WGS sequence"/>
</dbReference>
<dbReference type="OrthoDB" id="100006at2759"/>
<accession>A0A2Z6RBN9</accession>
<dbReference type="GO" id="GO:0007189">
    <property type="term" value="P:adenylate cyclase-activating G protein-coupled receptor signaling pathway"/>
    <property type="evidence" value="ECO:0007669"/>
    <property type="project" value="TreeGrafter"/>
</dbReference>
<proteinExistence type="predicted"/>
<evidence type="ECO:0000256" key="3">
    <source>
        <dbReference type="ARBA" id="ARBA00022989"/>
    </source>
</evidence>
<gene>
    <name evidence="9" type="ORF">RCL2_000910800</name>
    <name evidence="8" type="ORF">RclHR1_03660012</name>
</gene>
<dbReference type="GO" id="GO:0005886">
    <property type="term" value="C:plasma membrane"/>
    <property type="evidence" value="ECO:0007669"/>
    <property type="project" value="TreeGrafter"/>
</dbReference>
<feature type="compositionally biased region" description="Polar residues" evidence="5">
    <location>
        <begin position="341"/>
        <end position="360"/>
    </location>
</feature>
<protein>
    <recommendedName>
        <fullName evidence="7">G-protein coupled receptors family 2 profile 2 domain-containing protein</fullName>
    </recommendedName>
</protein>
<dbReference type="PANTHER" id="PTHR23112">
    <property type="entry name" value="G PROTEIN-COUPLED RECEPTOR 157-RELATED"/>
    <property type="match status" value="1"/>
</dbReference>
<dbReference type="InterPro" id="IPR017981">
    <property type="entry name" value="GPCR_2-like_7TM"/>
</dbReference>
<feature type="transmembrane region" description="Helical" evidence="6">
    <location>
        <begin position="121"/>
        <end position="140"/>
    </location>
</feature>
<evidence type="ECO:0000259" key="7">
    <source>
        <dbReference type="PROSITE" id="PS50261"/>
    </source>
</evidence>
<evidence type="ECO:0000256" key="5">
    <source>
        <dbReference type="SAM" id="MobiDB-lite"/>
    </source>
</evidence>
<feature type="transmembrane region" description="Helical" evidence="6">
    <location>
        <begin position="12"/>
        <end position="29"/>
    </location>
</feature>
<sequence length="618" mass="69874">MVFESDAIAYYAFHVTSLPLSLLLFIIYRKHKYHSIIAYFALTLFLSSINSCYLAFAKNGNIRNTANTLPCDIQAFFISYLNSSAVIWPVCIVSNMTLILLKRRKQQSSWARKQILSSFMALAWGLPLFFTIAAFVLAVSEDGLKPWTYYCMLSDPAIGPAIGIYFVSLCAIIVTIIITAWNVKLVCDESEVIELSKRIIAFGIIATLPVCLATFARSFNVVIYNVVDNSGTWPDFLLVTIPYIAFIIFGTSPELLSKILPNSSPCRRNRGDSLLLRFSIVNPNLRRETTDDGEQRLSLTLAMEKSSLEEQPPYLSTPGPSTFSQRTDPNAPDPFSHRKNPSLTISVSQNNNNRISKGKRTSVSIRKSFLARALSINKAPENSYINSKENNNNTNPRKLQKVMKTINMPKKTYRRSNRYSNMLNNNRRSAFYFDNVNGKPRFLKTFSFENRKRTESVIGIPPEYVIDDAINVPEIPDEYKTIIRNSAYYTEESENERRERLARKLLLLKRYDTPPPLALKQNKSLPSNPKSPSFFFLNSSHYDNDEYTDLPVTPSFGVASSSKVQNTRYSLSSKSNNSNNSMNSSKSSNGGGLRLTPRNSIPVNILNRKSLIDALPRR</sequence>
<dbReference type="Proteomes" id="UP000615446">
    <property type="component" value="Unassembled WGS sequence"/>
</dbReference>
<feature type="transmembrane region" description="Helical" evidence="6">
    <location>
        <begin position="76"/>
        <end position="101"/>
    </location>
</feature>
<dbReference type="GO" id="GO:0004930">
    <property type="term" value="F:G protein-coupled receptor activity"/>
    <property type="evidence" value="ECO:0007669"/>
    <property type="project" value="TreeGrafter"/>
</dbReference>
<feature type="transmembrane region" description="Helical" evidence="6">
    <location>
        <begin position="236"/>
        <end position="260"/>
    </location>
</feature>
<dbReference type="GO" id="GO:0007166">
    <property type="term" value="P:cell surface receptor signaling pathway"/>
    <property type="evidence" value="ECO:0007669"/>
    <property type="project" value="InterPro"/>
</dbReference>
<dbReference type="PANTHER" id="PTHR23112:SF0">
    <property type="entry name" value="TRANSMEMBRANE PROTEIN 116"/>
    <property type="match status" value="1"/>
</dbReference>
<feature type="transmembrane region" description="Helical" evidence="6">
    <location>
        <begin position="36"/>
        <end position="56"/>
    </location>
</feature>
<keyword evidence="10" id="KW-1185">Reference proteome</keyword>
<evidence type="ECO:0000256" key="4">
    <source>
        <dbReference type="ARBA" id="ARBA00023136"/>
    </source>
</evidence>
<dbReference type="EMBL" id="BEXD01002957">
    <property type="protein sequence ID" value="GBB99865.1"/>
    <property type="molecule type" value="Genomic_DNA"/>
</dbReference>
<evidence type="ECO:0000313" key="10">
    <source>
        <dbReference type="Proteomes" id="UP000247702"/>
    </source>
</evidence>
<feature type="region of interest" description="Disordered" evidence="5">
    <location>
        <begin position="306"/>
        <end position="360"/>
    </location>
</feature>
<dbReference type="EMBL" id="BLAL01000058">
    <property type="protein sequence ID" value="GES81867.1"/>
    <property type="molecule type" value="Genomic_DNA"/>
</dbReference>
<reference evidence="8 10" key="1">
    <citation type="submission" date="2017-11" db="EMBL/GenBank/DDBJ databases">
        <title>The genome of Rhizophagus clarus HR1 reveals common genetic basis of auxotrophy among arbuscular mycorrhizal fungi.</title>
        <authorList>
            <person name="Kobayashi Y."/>
        </authorList>
    </citation>
    <scope>NUCLEOTIDE SEQUENCE [LARGE SCALE GENOMIC DNA]</scope>
    <source>
        <strain evidence="8 10">HR1</strain>
    </source>
</reference>
<reference evidence="9" key="2">
    <citation type="submission" date="2019-10" db="EMBL/GenBank/DDBJ databases">
        <title>Conservation and host-specific expression of non-tandemly repeated heterogenous ribosome RNA gene in arbuscular mycorrhizal fungi.</title>
        <authorList>
            <person name="Maeda T."/>
            <person name="Kobayashi Y."/>
            <person name="Nakagawa T."/>
            <person name="Ezawa T."/>
            <person name="Yamaguchi K."/>
            <person name="Bino T."/>
            <person name="Nishimoto Y."/>
            <person name="Shigenobu S."/>
            <person name="Kawaguchi M."/>
        </authorList>
    </citation>
    <scope>NUCLEOTIDE SEQUENCE</scope>
    <source>
        <strain evidence="9">HR1</strain>
    </source>
</reference>
<comment type="subcellular location">
    <subcellularLocation>
        <location evidence="1">Membrane</location>
        <topology evidence="1">Multi-pass membrane protein</topology>
    </subcellularLocation>
</comment>
<comment type="caution">
    <text evidence="8">The sequence shown here is derived from an EMBL/GenBank/DDBJ whole genome shotgun (WGS) entry which is preliminary data.</text>
</comment>
<keyword evidence="4 6" id="KW-0472">Membrane</keyword>
<evidence type="ECO:0000256" key="6">
    <source>
        <dbReference type="SAM" id="Phobius"/>
    </source>
</evidence>
<evidence type="ECO:0000313" key="8">
    <source>
        <dbReference type="EMBL" id="GBB99865.1"/>
    </source>
</evidence>
<keyword evidence="2 6" id="KW-0812">Transmembrane</keyword>
<keyword evidence="3 6" id="KW-1133">Transmembrane helix</keyword>
<organism evidence="8 10">
    <name type="scientific">Rhizophagus clarus</name>
    <dbReference type="NCBI Taxonomy" id="94130"/>
    <lineage>
        <taxon>Eukaryota</taxon>
        <taxon>Fungi</taxon>
        <taxon>Fungi incertae sedis</taxon>
        <taxon>Mucoromycota</taxon>
        <taxon>Glomeromycotina</taxon>
        <taxon>Glomeromycetes</taxon>
        <taxon>Glomerales</taxon>
        <taxon>Glomeraceae</taxon>
        <taxon>Rhizophagus</taxon>
    </lineage>
</organism>
<feature type="region of interest" description="Disordered" evidence="5">
    <location>
        <begin position="563"/>
        <end position="599"/>
    </location>
</feature>
<dbReference type="PROSITE" id="PS50261">
    <property type="entry name" value="G_PROTEIN_RECEP_F2_4"/>
    <property type="match status" value="1"/>
</dbReference>
<feature type="compositionally biased region" description="Polar residues" evidence="5">
    <location>
        <begin position="318"/>
        <end position="328"/>
    </location>
</feature>
<evidence type="ECO:0000256" key="2">
    <source>
        <dbReference type="ARBA" id="ARBA00022692"/>
    </source>
</evidence>
<feature type="domain" description="G-protein coupled receptors family 2 profile 2" evidence="7">
    <location>
        <begin position="3"/>
        <end position="174"/>
    </location>
</feature>